<feature type="signal peptide" evidence="7">
    <location>
        <begin position="1"/>
        <end position="18"/>
    </location>
</feature>
<dbReference type="GO" id="GO:0004096">
    <property type="term" value="F:catalase activity"/>
    <property type="evidence" value="ECO:0007669"/>
    <property type="project" value="InterPro"/>
</dbReference>
<dbReference type="Gene3D" id="2.40.180.10">
    <property type="entry name" value="Catalase core domain"/>
    <property type="match status" value="2"/>
</dbReference>
<dbReference type="GO" id="GO:0042744">
    <property type="term" value="P:hydrogen peroxide catabolic process"/>
    <property type="evidence" value="ECO:0007669"/>
    <property type="project" value="TreeGrafter"/>
</dbReference>
<dbReference type="SMART" id="SM01060">
    <property type="entry name" value="Catalase"/>
    <property type="match status" value="1"/>
</dbReference>
<dbReference type="PANTHER" id="PTHR11465">
    <property type="entry name" value="CATALASE"/>
    <property type="match status" value="1"/>
</dbReference>
<dbReference type="AlphaFoldDB" id="A0A8J9VIP2"/>
<dbReference type="InterPro" id="IPR020835">
    <property type="entry name" value="Catalase_sf"/>
</dbReference>
<dbReference type="Proteomes" id="UP000838878">
    <property type="component" value="Chromosome 14"/>
</dbReference>
<evidence type="ECO:0000256" key="3">
    <source>
        <dbReference type="ARBA" id="ARBA00022617"/>
    </source>
</evidence>
<dbReference type="InterPro" id="IPR011614">
    <property type="entry name" value="Catalase_core"/>
</dbReference>
<keyword evidence="2" id="KW-0575">Peroxidase</keyword>
<dbReference type="GO" id="GO:0046872">
    <property type="term" value="F:metal ion binding"/>
    <property type="evidence" value="ECO:0007669"/>
    <property type="project" value="UniProtKB-KW"/>
</dbReference>
<evidence type="ECO:0000256" key="5">
    <source>
        <dbReference type="ARBA" id="ARBA00023002"/>
    </source>
</evidence>
<evidence type="ECO:0000256" key="6">
    <source>
        <dbReference type="ARBA" id="ARBA00023004"/>
    </source>
</evidence>
<sequence>MALLVCCLFALIVKNIVCSGDNELYKYVNQTDPATEQLVEFAKEHPRSLENLPDDVAQEISARDPDYYNRDLYNAIENQNYPAWELEMDVLTFENIKNINYNKFDVTRLWKKDTYIRMKIPIGILTTSAGRPVEIRESITLNSDGFSNPYHIDLLTHADAERTPERIVHAKGTAAIGYFIVTHDVSKYTKADVFNGIGKKTPVVGRFSTIAQNKGGTDLERATKALAAKFFTSEGNLDLLMLNLPIFLHKDPLVFTHAAHAIKRNPKTNLYDLTARWDFVTRVADTFHTFMWLFSDFGIPNGFTKMDIFPIHTYEINNKHGDRYFVRFNFRTEQGLENLPDDVAQDISVRDPDYFTRDLYDAIENKNYPAWELEMDILTLEEIKHLDYNPFDVIRLWKRGTYHTVKVGRLIFNKNPDNVFRVAELITFNPGNLVPGIPGPIDTLFRSRRSSYREAQVYRLGVNHNREDVNVPLHWNVYDRDGVPPVRDNMKDIPNYYPNSFHGPTPYVDPSRPKERLSVLQANVVDLEPINYFFNHVLDCDQRQRLINNTIPSLIPISPKLRRRVVRLFTLTDPAMGKKLTEGLERALKMPQTPPPPVLKVWH</sequence>
<keyword evidence="4" id="KW-0479">Metal-binding</keyword>
<feature type="chain" id="PRO_5035424323" description="Catalase core domain-containing protein" evidence="7">
    <location>
        <begin position="19"/>
        <end position="603"/>
    </location>
</feature>
<keyword evidence="10" id="KW-1185">Reference proteome</keyword>
<evidence type="ECO:0000313" key="9">
    <source>
        <dbReference type="EMBL" id="CAH0720160.1"/>
    </source>
</evidence>
<accession>A0A8J9VIP2</accession>
<keyword evidence="7" id="KW-0732">Signal</keyword>
<reference evidence="9" key="1">
    <citation type="submission" date="2021-12" db="EMBL/GenBank/DDBJ databases">
        <authorList>
            <person name="Martin H S."/>
        </authorList>
    </citation>
    <scope>NUCLEOTIDE SEQUENCE</scope>
</reference>
<dbReference type="GO" id="GO:0020037">
    <property type="term" value="F:heme binding"/>
    <property type="evidence" value="ECO:0007669"/>
    <property type="project" value="InterPro"/>
</dbReference>
<dbReference type="InterPro" id="IPR018028">
    <property type="entry name" value="Catalase"/>
</dbReference>
<evidence type="ECO:0000259" key="8">
    <source>
        <dbReference type="SMART" id="SM01060"/>
    </source>
</evidence>
<keyword evidence="5" id="KW-0560">Oxidoreductase</keyword>
<feature type="domain" description="Catalase core" evidence="8">
    <location>
        <begin position="126"/>
        <end position="505"/>
    </location>
</feature>
<evidence type="ECO:0000256" key="7">
    <source>
        <dbReference type="SAM" id="SignalP"/>
    </source>
</evidence>
<keyword evidence="3" id="KW-0349">Heme</keyword>
<dbReference type="EMBL" id="OV170234">
    <property type="protein sequence ID" value="CAH0720160.1"/>
    <property type="molecule type" value="Genomic_DNA"/>
</dbReference>
<dbReference type="PRINTS" id="PR00067">
    <property type="entry name" value="CATALASE"/>
</dbReference>
<gene>
    <name evidence="9" type="ORF">BINO364_LOCUS6423</name>
</gene>
<name>A0A8J9VIP2_9NEOP</name>
<dbReference type="GO" id="GO:0042542">
    <property type="term" value="P:response to hydrogen peroxide"/>
    <property type="evidence" value="ECO:0007669"/>
    <property type="project" value="TreeGrafter"/>
</dbReference>
<dbReference type="PANTHER" id="PTHR11465:SF9">
    <property type="entry name" value="CATALASE"/>
    <property type="match status" value="1"/>
</dbReference>
<organism evidence="9 10">
    <name type="scientific">Brenthis ino</name>
    <name type="common">lesser marbled fritillary</name>
    <dbReference type="NCBI Taxonomy" id="405034"/>
    <lineage>
        <taxon>Eukaryota</taxon>
        <taxon>Metazoa</taxon>
        <taxon>Ecdysozoa</taxon>
        <taxon>Arthropoda</taxon>
        <taxon>Hexapoda</taxon>
        <taxon>Insecta</taxon>
        <taxon>Pterygota</taxon>
        <taxon>Neoptera</taxon>
        <taxon>Endopterygota</taxon>
        <taxon>Lepidoptera</taxon>
        <taxon>Glossata</taxon>
        <taxon>Ditrysia</taxon>
        <taxon>Papilionoidea</taxon>
        <taxon>Nymphalidae</taxon>
        <taxon>Heliconiinae</taxon>
        <taxon>Argynnini</taxon>
        <taxon>Brenthis</taxon>
    </lineage>
</organism>
<evidence type="ECO:0000313" key="10">
    <source>
        <dbReference type="Proteomes" id="UP000838878"/>
    </source>
</evidence>
<evidence type="ECO:0000256" key="4">
    <source>
        <dbReference type="ARBA" id="ARBA00022723"/>
    </source>
</evidence>
<protein>
    <recommendedName>
        <fullName evidence="8">Catalase core domain-containing protein</fullName>
    </recommendedName>
</protein>
<proteinExistence type="inferred from homology"/>
<dbReference type="OrthoDB" id="6880011at2759"/>
<dbReference type="SUPFAM" id="SSF56634">
    <property type="entry name" value="Heme-dependent catalase-like"/>
    <property type="match status" value="2"/>
</dbReference>
<evidence type="ECO:0000256" key="2">
    <source>
        <dbReference type="ARBA" id="ARBA00022559"/>
    </source>
</evidence>
<evidence type="ECO:0000256" key="1">
    <source>
        <dbReference type="ARBA" id="ARBA00005329"/>
    </source>
</evidence>
<feature type="non-terminal residue" evidence="9">
    <location>
        <position position="603"/>
    </location>
</feature>
<keyword evidence="6" id="KW-0408">Iron</keyword>
<dbReference type="GO" id="GO:0005737">
    <property type="term" value="C:cytoplasm"/>
    <property type="evidence" value="ECO:0007669"/>
    <property type="project" value="TreeGrafter"/>
</dbReference>
<dbReference type="Pfam" id="PF00199">
    <property type="entry name" value="Catalase"/>
    <property type="match status" value="2"/>
</dbReference>
<comment type="similarity">
    <text evidence="1">Belongs to the catalase family.</text>
</comment>
<dbReference type="PROSITE" id="PS51402">
    <property type="entry name" value="CATALASE_3"/>
    <property type="match status" value="1"/>
</dbReference>